<dbReference type="SUPFAM" id="SSF103481">
    <property type="entry name" value="Multidrug resistance efflux transporter EmrE"/>
    <property type="match status" value="2"/>
</dbReference>
<dbReference type="Pfam" id="PF00892">
    <property type="entry name" value="EamA"/>
    <property type="match status" value="2"/>
</dbReference>
<evidence type="ECO:0000256" key="4">
    <source>
        <dbReference type="ARBA" id="ARBA00022989"/>
    </source>
</evidence>
<dbReference type="InterPro" id="IPR050638">
    <property type="entry name" value="AA-Vitamin_Transporters"/>
</dbReference>
<evidence type="ECO:0000259" key="7">
    <source>
        <dbReference type="Pfam" id="PF00892"/>
    </source>
</evidence>
<dbReference type="OrthoDB" id="9806740at2"/>
<evidence type="ECO:0000256" key="3">
    <source>
        <dbReference type="ARBA" id="ARBA00022692"/>
    </source>
</evidence>
<feature type="transmembrane region" description="Helical" evidence="6">
    <location>
        <begin position="68"/>
        <end position="89"/>
    </location>
</feature>
<dbReference type="PANTHER" id="PTHR32322:SF2">
    <property type="entry name" value="EAMA DOMAIN-CONTAINING PROTEIN"/>
    <property type="match status" value="1"/>
</dbReference>
<name>A0A1Y3QYA1_9BACT</name>
<protein>
    <submittedName>
        <fullName evidence="8">EamA family transporter</fullName>
    </submittedName>
</protein>
<dbReference type="InterPro" id="IPR037185">
    <property type="entry name" value="EmrE-like"/>
</dbReference>
<evidence type="ECO:0000256" key="6">
    <source>
        <dbReference type="SAM" id="Phobius"/>
    </source>
</evidence>
<evidence type="ECO:0000256" key="2">
    <source>
        <dbReference type="ARBA" id="ARBA00007362"/>
    </source>
</evidence>
<feature type="transmembrane region" description="Helical" evidence="6">
    <location>
        <begin position="95"/>
        <end position="116"/>
    </location>
</feature>
<dbReference type="GO" id="GO:0016020">
    <property type="term" value="C:membrane"/>
    <property type="evidence" value="ECO:0007669"/>
    <property type="project" value="UniProtKB-SubCell"/>
</dbReference>
<comment type="subcellular location">
    <subcellularLocation>
        <location evidence="1">Membrane</location>
        <topology evidence="1">Multi-pass membrane protein</topology>
    </subcellularLocation>
</comment>
<dbReference type="eggNOG" id="COG0697">
    <property type="taxonomic scope" value="Bacteria"/>
</dbReference>
<feature type="domain" description="EamA" evidence="7">
    <location>
        <begin position="150"/>
        <end position="285"/>
    </location>
</feature>
<feature type="transmembrane region" description="Helical" evidence="6">
    <location>
        <begin position="147"/>
        <end position="167"/>
    </location>
</feature>
<evidence type="ECO:0000313" key="9">
    <source>
        <dbReference type="Proteomes" id="UP000195772"/>
    </source>
</evidence>
<dbReference type="Proteomes" id="UP000195772">
    <property type="component" value="Unassembled WGS sequence"/>
</dbReference>
<feature type="transmembrane region" description="Helical" evidence="6">
    <location>
        <begin position="210"/>
        <end position="231"/>
    </location>
</feature>
<feature type="transmembrane region" description="Helical" evidence="6">
    <location>
        <begin position="274"/>
        <end position="295"/>
    </location>
</feature>
<keyword evidence="4 6" id="KW-1133">Transmembrane helix</keyword>
<keyword evidence="3 6" id="KW-0812">Transmembrane</keyword>
<comment type="similarity">
    <text evidence="2">Belongs to the EamA transporter family.</text>
</comment>
<feature type="transmembrane region" description="Helical" evidence="6">
    <location>
        <begin position="123"/>
        <end position="141"/>
    </location>
</feature>
<evidence type="ECO:0000256" key="1">
    <source>
        <dbReference type="ARBA" id="ARBA00004141"/>
    </source>
</evidence>
<feature type="transmembrane region" description="Helical" evidence="6">
    <location>
        <begin position="7"/>
        <end position="26"/>
    </location>
</feature>
<dbReference type="PANTHER" id="PTHR32322">
    <property type="entry name" value="INNER MEMBRANE TRANSPORTER"/>
    <property type="match status" value="1"/>
</dbReference>
<gene>
    <name evidence="8" type="ORF">B5G41_06290</name>
</gene>
<dbReference type="InterPro" id="IPR000620">
    <property type="entry name" value="EamA_dom"/>
</dbReference>
<dbReference type="AlphaFoldDB" id="A0A1Y3QYA1"/>
<feature type="transmembrane region" description="Helical" evidence="6">
    <location>
        <begin position="243"/>
        <end position="262"/>
    </location>
</feature>
<evidence type="ECO:0000313" key="8">
    <source>
        <dbReference type="EMBL" id="OUN04065.1"/>
    </source>
</evidence>
<keyword evidence="5 6" id="KW-0472">Membrane</keyword>
<organism evidence="8 9">
    <name type="scientific">Alistipes onderdonkii</name>
    <dbReference type="NCBI Taxonomy" id="328813"/>
    <lineage>
        <taxon>Bacteria</taxon>
        <taxon>Pseudomonadati</taxon>
        <taxon>Bacteroidota</taxon>
        <taxon>Bacteroidia</taxon>
        <taxon>Bacteroidales</taxon>
        <taxon>Rikenellaceae</taxon>
        <taxon>Alistipes</taxon>
    </lineage>
</organism>
<feature type="domain" description="EamA" evidence="7">
    <location>
        <begin position="6"/>
        <end position="139"/>
    </location>
</feature>
<feature type="transmembrane region" description="Helical" evidence="6">
    <location>
        <begin position="179"/>
        <end position="198"/>
    </location>
</feature>
<feature type="transmembrane region" description="Helical" evidence="6">
    <location>
        <begin position="38"/>
        <end position="56"/>
    </location>
</feature>
<sequence length="323" mass="35112">MNTKAKGYLLGAVAAATYGMNPLFALPLYKAGMDPDSVLFFRYLFAIPLLGIMLKARGRDFRLHRREIVPLVLLGLLVALSSLSLFLSYNYMDAGIASTLLFVYPIFVALIMAFGFREKLSPQTALCILLALAGIGLLFKGSDGSTLNITGTVLVMVSALSYAIYIVGVNRPVLKSVATLKVTFYVLLFGLLLYVVRLDFGMAVHVPDKWYLWGNLLALAVFPTAISFLCTTSAIQYIGSTPTAILGALEPVTAVFFGVMIFGETLTLRICCGILLIIIAVSLIVAGNRVAVYLVRFRKLFPRLPLKKAGRKGSDSSDSRGEQ</sequence>
<proteinExistence type="inferred from homology"/>
<dbReference type="RefSeq" id="WP_018695317.1">
    <property type="nucleotide sequence ID" value="NZ_AP025562.1"/>
</dbReference>
<evidence type="ECO:0000256" key="5">
    <source>
        <dbReference type="ARBA" id="ARBA00023136"/>
    </source>
</evidence>
<accession>A0A1Y3QYA1</accession>
<dbReference type="Gene3D" id="1.10.3730.20">
    <property type="match status" value="1"/>
</dbReference>
<reference evidence="9" key="1">
    <citation type="submission" date="2017-04" db="EMBL/GenBank/DDBJ databases">
        <title>Function of individual gut microbiota members based on whole genome sequencing of pure cultures obtained from chicken caecum.</title>
        <authorList>
            <person name="Medvecky M."/>
            <person name="Cejkova D."/>
            <person name="Polansky O."/>
            <person name="Karasova D."/>
            <person name="Kubasova T."/>
            <person name="Cizek A."/>
            <person name="Rychlik I."/>
        </authorList>
    </citation>
    <scope>NUCLEOTIDE SEQUENCE [LARGE SCALE GENOMIC DNA]</scope>
    <source>
        <strain evidence="9">An90</strain>
    </source>
</reference>
<comment type="caution">
    <text evidence="8">The sequence shown here is derived from an EMBL/GenBank/DDBJ whole genome shotgun (WGS) entry which is preliminary data.</text>
</comment>
<dbReference type="EMBL" id="NFHB01000003">
    <property type="protein sequence ID" value="OUN04065.1"/>
    <property type="molecule type" value="Genomic_DNA"/>
</dbReference>